<feature type="compositionally biased region" description="Low complexity" evidence="3">
    <location>
        <begin position="273"/>
        <end position="291"/>
    </location>
</feature>
<dbReference type="Gene3D" id="1.20.1270.290">
    <property type="match status" value="1"/>
</dbReference>
<dbReference type="PROSITE" id="PS51037">
    <property type="entry name" value="YEATS"/>
    <property type="match status" value="1"/>
</dbReference>
<feature type="compositionally biased region" description="Pro residues" evidence="3">
    <location>
        <begin position="422"/>
        <end position="434"/>
    </location>
</feature>
<reference evidence="5 6" key="1">
    <citation type="submission" date="2019-06" db="EMBL/GenBank/DDBJ databases">
        <title>Discovery of a novel chromosome fission-fusion reversal in muntjac.</title>
        <authorList>
            <person name="Mudd A.B."/>
            <person name="Bredeson J.V."/>
            <person name="Baum R."/>
            <person name="Hockemeyer D."/>
            <person name="Rokhsar D.S."/>
        </authorList>
    </citation>
    <scope>NUCLEOTIDE SEQUENCE [LARGE SCALE GENOMIC DNA]</scope>
    <source>
        <strain evidence="5">UCam_UCB_Mr</strain>
        <tissue evidence="5">Fibroblast cell line</tissue>
    </source>
</reference>
<dbReference type="FunFam" id="1.20.1270.290:FF:000001">
    <property type="entry name" value="MLLT3, super elongation complex subunit"/>
    <property type="match status" value="1"/>
</dbReference>
<dbReference type="Gene3D" id="2.60.40.1970">
    <property type="entry name" value="YEATS domain"/>
    <property type="match status" value="1"/>
</dbReference>
<feature type="compositionally biased region" description="Polar residues" evidence="3">
    <location>
        <begin position="404"/>
        <end position="416"/>
    </location>
</feature>
<evidence type="ECO:0000256" key="3">
    <source>
        <dbReference type="SAM" id="MobiDB-lite"/>
    </source>
</evidence>
<dbReference type="Pfam" id="PF17793">
    <property type="entry name" value="AHD"/>
    <property type="match status" value="1"/>
</dbReference>
<gene>
    <name evidence="5" type="ORF">FD755_001968</name>
</gene>
<comment type="subcellular location">
    <subcellularLocation>
        <location evidence="2">Nucleus</location>
    </subcellularLocation>
</comment>
<keyword evidence="1 2" id="KW-0539">Nucleus</keyword>
<name>A0A5J5N4B0_MUNRE</name>
<feature type="compositionally biased region" description="Low complexity" evidence="3">
    <location>
        <begin position="341"/>
        <end position="355"/>
    </location>
</feature>
<sequence>MQGPGWACWGEKAYRANTCSPTPVIGASQSPFTFGLCMLPGVGWGMDGGGGPHPRAPDSALTLRLPLSPQCTVQVKLELGHRAQLRKKPTTEGFTHDWMVFVRGPEQCEIQHFVEKVVFRLHDSFPKPKRGAETVSRPSPDYPMLPTIPLSAFSDPKKTKPSHGSKVTRRAARPARPTRRPRSTGSGRARTQRAGAPPRSRSVSRPGAPRTRRGSWARPGHPRRRRPRHPRLRSRSPRWAAPPPPPPPKSSSKRPATADSPKPSAKKQKKSSSKGSRSAPSTSPRTSSSSFSDKKPAKDKGSAKGEKVKAENESREIKKPPEVEESNSEDEASFKTESAQSSPSNSSSSSDSSSDSDFEPSQNHSQGPLRSMVEDLQSEESDEDDSSSGEEAAGKTNAGRDSRLSFSDSESDNSGDSCLPSREPPPPKKPPPPNSKASGRRSPEPCSKPEKILKRGTYDKAYTDELVELHRRLMALRERNVLQQIVNLIEETGHFNVTNTTFDFDLFSLDETTVRKLQSYLEAVAT</sequence>
<dbReference type="EMBL" id="VCEB01000001">
    <property type="protein sequence ID" value="KAB0387012.1"/>
    <property type="molecule type" value="Genomic_DNA"/>
</dbReference>
<dbReference type="InterPro" id="IPR040930">
    <property type="entry name" value="AF-9_AHD"/>
</dbReference>
<comment type="caution">
    <text evidence="5">The sequence shown here is derived from an EMBL/GenBank/DDBJ whole genome shotgun (WGS) entry which is preliminary data.</text>
</comment>
<feature type="region of interest" description="Disordered" evidence="3">
    <location>
        <begin position="126"/>
        <end position="450"/>
    </location>
</feature>
<dbReference type="InterPro" id="IPR038704">
    <property type="entry name" value="YEAST_sf"/>
</dbReference>
<feature type="compositionally biased region" description="Basic residues" evidence="3">
    <location>
        <begin position="159"/>
        <end position="182"/>
    </location>
</feature>
<protein>
    <recommendedName>
        <fullName evidence="4">YEATS domain-containing protein</fullName>
    </recommendedName>
</protein>
<keyword evidence="6" id="KW-1185">Reference proteome</keyword>
<dbReference type="Proteomes" id="UP000326062">
    <property type="component" value="Chromosome 1"/>
</dbReference>
<dbReference type="Pfam" id="PF03366">
    <property type="entry name" value="YEATS"/>
    <property type="match status" value="1"/>
</dbReference>
<dbReference type="InterPro" id="IPR055129">
    <property type="entry name" value="YEATS_dom"/>
</dbReference>
<evidence type="ECO:0000256" key="2">
    <source>
        <dbReference type="PROSITE-ProRule" id="PRU00376"/>
    </source>
</evidence>
<dbReference type="GO" id="GO:0045893">
    <property type="term" value="P:positive regulation of DNA-templated transcription"/>
    <property type="evidence" value="ECO:0007669"/>
    <property type="project" value="TreeGrafter"/>
</dbReference>
<accession>A0A5J5N4B0</accession>
<dbReference type="AlphaFoldDB" id="A0A5J5N4B0"/>
<evidence type="ECO:0000313" key="6">
    <source>
        <dbReference type="Proteomes" id="UP000326062"/>
    </source>
</evidence>
<feature type="domain" description="YEATS" evidence="4">
    <location>
        <begin position="67"/>
        <end position="130"/>
    </location>
</feature>
<proteinExistence type="predicted"/>
<organism evidence="5 6">
    <name type="scientific">Muntiacus reevesi</name>
    <name type="common">Reeves' muntjac</name>
    <name type="synonym">Cervus reevesi</name>
    <dbReference type="NCBI Taxonomy" id="9886"/>
    <lineage>
        <taxon>Eukaryota</taxon>
        <taxon>Metazoa</taxon>
        <taxon>Chordata</taxon>
        <taxon>Craniata</taxon>
        <taxon>Vertebrata</taxon>
        <taxon>Euteleostomi</taxon>
        <taxon>Mammalia</taxon>
        <taxon>Eutheria</taxon>
        <taxon>Laurasiatheria</taxon>
        <taxon>Artiodactyla</taxon>
        <taxon>Ruminantia</taxon>
        <taxon>Pecora</taxon>
        <taxon>Cervidae</taxon>
        <taxon>Muntiacinae</taxon>
        <taxon>Muntiacus</taxon>
    </lineage>
</organism>
<feature type="compositionally biased region" description="Pro residues" evidence="3">
    <location>
        <begin position="240"/>
        <end position="249"/>
    </location>
</feature>
<dbReference type="GO" id="GO:0003682">
    <property type="term" value="F:chromatin binding"/>
    <property type="evidence" value="ECO:0007669"/>
    <property type="project" value="TreeGrafter"/>
</dbReference>
<dbReference type="PANTHER" id="PTHR47827">
    <property type="entry name" value="AHD DOMAIN-CONTAINING PROTEIN"/>
    <property type="match status" value="1"/>
</dbReference>
<feature type="compositionally biased region" description="Polar residues" evidence="3">
    <location>
        <begin position="359"/>
        <end position="368"/>
    </location>
</feature>
<evidence type="ECO:0000313" key="5">
    <source>
        <dbReference type="EMBL" id="KAB0387012.1"/>
    </source>
</evidence>
<dbReference type="PANTHER" id="PTHR47827:SF4">
    <property type="entry name" value="PROTEIN ENL"/>
    <property type="match status" value="1"/>
</dbReference>
<feature type="compositionally biased region" description="Basic and acidic residues" evidence="3">
    <location>
        <begin position="292"/>
        <end position="322"/>
    </location>
</feature>
<feature type="compositionally biased region" description="Basic residues" evidence="3">
    <location>
        <begin position="210"/>
        <end position="236"/>
    </location>
</feature>
<evidence type="ECO:0000256" key="1">
    <source>
        <dbReference type="ARBA" id="ARBA00023242"/>
    </source>
</evidence>
<evidence type="ECO:0000259" key="4">
    <source>
        <dbReference type="PROSITE" id="PS51037"/>
    </source>
</evidence>
<feature type="compositionally biased region" description="Acidic residues" evidence="3">
    <location>
        <begin position="376"/>
        <end position="388"/>
    </location>
</feature>
<feature type="compositionally biased region" description="Basic and acidic residues" evidence="3">
    <location>
        <begin position="441"/>
        <end position="450"/>
    </location>
</feature>
<dbReference type="GO" id="GO:0008023">
    <property type="term" value="C:transcription elongation factor complex"/>
    <property type="evidence" value="ECO:0007669"/>
    <property type="project" value="TreeGrafter"/>
</dbReference>
<dbReference type="InterPro" id="IPR052790">
    <property type="entry name" value="YEATS_domain"/>
</dbReference>